<evidence type="ECO:0000313" key="3">
    <source>
        <dbReference type="Proteomes" id="UP001193389"/>
    </source>
</evidence>
<dbReference type="RefSeq" id="WP_318348823.1">
    <property type="nucleotide sequence ID" value="NZ_AP018694.1"/>
</dbReference>
<reference evidence="2" key="1">
    <citation type="journal article" date="2020" name="Int. J. Syst. Evol. Microbiol.">
        <title>Aquipluma nitroreducens gen. nov. sp. nov., a novel facultatively anaerobic bacterium isolated from a freshwater lake.</title>
        <authorList>
            <person name="Watanabe M."/>
            <person name="Kojima H."/>
            <person name="Fukui M."/>
        </authorList>
    </citation>
    <scope>NUCLEOTIDE SEQUENCE</scope>
    <source>
        <strain evidence="2">MeG22</strain>
    </source>
</reference>
<feature type="domain" description="Pvc16 N-terminal" evidence="1">
    <location>
        <begin position="7"/>
        <end position="183"/>
    </location>
</feature>
<dbReference type="EMBL" id="AP018694">
    <property type="protein sequence ID" value="BBE20717.1"/>
    <property type="molecule type" value="Genomic_DNA"/>
</dbReference>
<organism evidence="2 3">
    <name type="scientific">Aquipluma nitroreducens</name>
    <dbReference type="NCBI Taxonomy" id="2010828"/>
    <lineage>
        <taxon>Bacteria</taxon>
        <taxon>Pseudomonadati</taxon>
        <taxon>Bacteroidota</taxon>
        <taxon>Bacteroidia</taxon>
        <taxon>Marinilabiliales</taxon>
        <taxon>Prolixibacteraceae</taxon>
        <taxon>Aquipluma</taxon>
    </lineage>
</organism>
<sequence length="190" mass="21455">MINVALTYIRDILNENFKNEFSISENKVVLSNIVKADGSVAQNIDEKIVFFLTNLDEESTLKNSINRSSNPISSSFAQKNPTLHLNMQLLFCANFDSSMYIEGLSYLSALIRFFQINKRIVFDNTRSSGHHANRLSFELCKLDSTELSHLWSAIGSKLMPSVVYKVGMLIFDDAPIRQIIPAIRATNNQS</sequence>
<dbReference type="InterPro" id="IPR025351">
    <property type="entry name" value="Pvc16_N"/>
</dbReference>
<evidence type="ECO:0000259" key="1">
    <source>
        <dbReference type="Pfam" id="PF14065"/>
    </source>
</evidence>
<proteinExistence type="predicted"/>
<keyword evidence="3" id="KW-1185">Reference proteome</keyword>
<dbReference type="Proteomes" id="UP001193389">
    <property type="component" value="Chromosome"/>
</dbReference>
<evidence type="ECO:0000313" key="2">
    <source>
        <dbReference type="EMBL" id="BBE20717.1"/>
    </source>
</evidence>
<protein>
    <recommendedName>
        <fullName evidence="1">Pvc16 N-terminal domain-containing protein</fullName>
    </recommendedName>
</protein>
<accession>A0A5K7SH04</accession>
<name>A0A5K7SH04_9BACT</name>
<dbReference type="AlphaFoldDB" id="A0A5K7SH04"/>
<dbReference type="KEGG" id="anf:AQPE_4911"/>
<gene>
    <name evidence="2" type="ORF">AQPE_4911</name>
</gene>
<dbReference type="Pfam" id="PF14065">
    <property type="entry name" value="Pvc16_N"/>
    <property type="match status" value="1"/>
</dbReference>